<name>A0A9D4BWY0_DREPO</name>
<evidence type="ECO:0000313" key="3">
    <source>
        <dbReference type="Proteomes" id="UP000828390"/>
    </source>
</evidence>
<gene>
    <name evidence="2" type="ORF">DPMN_069027</name>
</gene>
<evidence type="ECO:0000313" key="2">
    <source>
        <dbReference type="EMBL" id="KAH3709563.1"/>
    </source>
</evidence>
<comment type="caution">
    <text evidence="2">The sequence shown here is derived from an EMBL/GenBank/DDBJ whole genome shotgun (WGS) entry which is preliminary data.</text>
</comment>
<sequence>MVAYSNFRIFLEHSFEVGLHFRFQSSDSSETGSYHSIEYALCIDLYDDVVENNSASGKKPEGEVKEAGRLHSSPFLFKKKLLGDKRSCTLDYPRQEVEEHLRNVHSEENREHFLSTPTRLCLRKHQHMSSTPPNKSYRKCETSSERIEQDLHRVRTESRTKKGLYSDCWLFPEACFIPKEEDFKTLKQRESQSSDTRLEANTGWEWVTDKAVNPDSDTTTSWGQLHLAGIVAGQQTKRTSHLLVEQHLRAEDTNGGTTKSFDHQKVSLFLHGRSEEAAAISTRRRHRHSTSRRATSVKSNVEASACGTDNHTREKKGKYQPIIDEFRRQGWKTWNLPVEVGNRGFALQSILKVYGVLGIT</sequence>
<keyword evidence="3" id="KW-1185">Reference proteome</keyword>
<reference evidence="2" key="1">
    <citation type="journal article" date="2019" name="bioRxiv">
        <title>The Genome of the Zebra Mussel, Dreissena polymorpha: A Resource for Invasive Species Research.</title>
        <authorList>
            <person name="McCartney M.A."/>
            <person name="Auch B."/>
            <person name="Kono T."/>
            <person name="Mallez S."/>
            <person name="Zhang Y."/>
            <person name="Obille A."/>
            <person name="Becker A."/>
            <person name="Abrahante J.E."/>
            <person name="Garbe J."/>
            <person name="Badalamenti J.P."/>
            <person name="Herman A."/>
            <person name="Mangelson H."/>
            <person name="Liachko I."/>
            <person name="Sullivan S."/>
            <person name="Sone E.D."/>
            <person name="Koren S."/>
            <person name="Silverstein K.A.T."/>
            <person name="Beckman K.B."/>
            <person name="Gohl D.M."/>
        </authorList>
    </citation>
    <scope>NUCLEOTIDE SEQUENCE</scope>
    <source>
        <strain evidence="2">Duluth1</strain>
        <tissue evidence="2">Whole animal</tissue>
    </source>
</reference>
<dbReference type="AlphaFoldDB" id="A0A9D4BWY0"/>
<protein>
    <submittedName>
        <fullName evidence="2">Uncharacterized protein</fullName>
    </submittedName>
</protein>
<organism evidence="2 3">
    <name type="scientific">Dreissena polymorpha</name>
    <name type="common">Zebra mussel</name>
    <name type="synonym">Mytilus polymorpha</name>
    <dbReference type="NCBI Taxonomy" id="45954"/>
    <lineage>
        <taxon>Eukaryota</taxon>
        <taxon>Metazoa</taxon>
        <taxon>Spiralia</taxon>
        <taxon>Lophotrochozoa</taxon>
        <taxon>Mollusca</taxon>
        <taxon>Bivalvia</taxon>
        <taxon>Autobranchia</taxon>
        <taxon>Heteroconchia</taxon>
        <taxon>Euheterodonta</taxon>
        <taxon>Imparidentia</taxon>
        <taxon>Neoheterodontei</taxon>
        <taxon>Myida</taxon>
        <taxon>Dreissenoidea</taxon>
        <taxon>Dreissenidae</taxon>
        <taxon>Dreissena</taxon>
    </lineage>
</organism>
<accession>A0A9D4BWY0</accession>
<evidence type="ECO:0000256" key="1">
    <source>
        <dbReference type="SAM" id="MobiDB-lite"/>
    </source>
</evidence>
<dbReference type="Proteomes" id="UP000828390">
    <property type="component" value="Unassembled WGS sequence"/>
</dbReference>
<dbReference type="EMBL" id="JAIWYP010000014">
    <property type="protein sequence ID" value="KAH3709563.1"/>
    <property type="molecule type" value="Genomic_DNA"/>
</dbReference>
<proteinExistence type="predicted"/>
<reference evidence="2" key="2">
    <citation type="submission" date="2020-11" db="EMBL/GenBank/DDBJ databases">
        <authorList>
            <person name="McCartney M.A."/>
            <person name="Auch B."/>
            <person name="Kono T."/>
            <person name="Mallez S."/>
            <person name="Becker A."/>
            <person name="Gohl D.M."/>
            <person name="Silverstein K.A.T."/>
            <person name="Koren S."/>
            <person name="Bechman K.B."/>
            <person name="Herman A."/>
            <person name="Abrahante J.E."/>
            <person name="Garbe J."/>
        </authorList>
    </citation>
    <scope>NUCLEOTIDE SEQUENCE</scope>
    <source>
        <strain evidence="2">Duluth1</strain>
        <tissue evidence="2">Whole animal</tissue>
    </source>
</reference>
<feature type="region of interest" description="Disordered" evidence="1">
    <location>
        <begin position="284"/>
        <end position="313"/>
    </location>
</feature>